<proteinExistence type="predicted"/>
<feature type="region of interest" description="Disordered" evidence="3">
    <location>
        <begin position="474"/>
        <end position="502"/>
    </location>
</feature>
<organism evidence="7 8">
    <name type="scientific">Effusibacillus dendaii</name>
    <dbReference type="NCBI Taxonomy" id="2743772"/>
    <lineage>
        <taxon>Bacteria</taxon>
        <taxon>Bacillati</taxon>
        <taxon>Bacillota</taxon>
        <taxon>Bacilli</taxon>
        <taxon>Bacillales</taxon>
        <taxon>Alicyclobacillaceae</taxon>
        <taxon>Effusibacillus</taxon>
    </lineage>
</organism>
<dbReference type="Gene3D" id="3.40.47.10">
    <property type="match status" value="1"/>
</dbReference>
<name>A0A7I8D801_9BACL</name>
<evidence type="ECO:0000313" key="8">
    <source>
        <dbReference type="Proteomes" id="UP000593802"/>
    </source>
</evidence>
<dbReference type="Pfam" id="PF08541">
    <property type="entry name" value="ACP_syn_III_C"/>
    <property type="match status" value="1"/>
</dbReference>
<evidence type="ECO:0000259" key="5">
    <source>
        <dbReference type="Pfam" id="PF08541"/>
    </source>
</evidence>
<keyword evidence="1" id="KW-0808">Transferase</keyword>
<dbReference type="InterPro" id="IPR012340">
    <property type="entry name" value="NA-bd_OB-fold"/>
</dbReference>
<dbReference type="EMBL" id="AP023366">
    <property type="protein sequence ID" value="BCJ86137.1"/>
    <property type="molecule type" value="Genomic_DNA"/>
</dbReference>
<evidence type="ECO:0000256" key="2">
    <source>
        <dbReference type="ARBA" id="ARBA00023315"/>
    </source>
</evidence>
<evidence type="ECO:0000259" key="6">
    <source>
        <dbReference type="Pfam" id="PF12172"/>
    </source>
</evidence>
<accession>A0A7I8D801</accession>
<evidence type="ECO:0000256" key="1">
    <source>
        <dbReference type="ARBA" id="ARBA00022679"/>
    </source>
</evidence>
<dbReference type="PANTHER" id="PTHR34069:SF2">
    <property type="entry name" value="BETA-KETOACYL-[ACYL-CARRIER-PROTEIN] SYNTHASE III"/>
    <property type="match status" value="1"/>
</dbReference>
<dbReference type="Pfam" id="PF01796">
    <property type="entry name" value="OB_ChsH2_C"/>
    <property type="match status" value="1"/>
</dbReference>
<dbReference type="GO" id="GO:0044550">
    <property type="term" value="P:secondary metabolite biosynthetic process"/>
    <property type="evidence" value="ECO:0007669"/>
    <property type="project" value="TreeGrafter"/>
</dbReference>
<protein>
    <recommendedName>
        <fullName evidence="9">3-hydroxy-3-methylglutaryl CoA synthase</fullName>
    </recommendedName>
</protein>
<feature type="domain" description="ChsH2 rubredoxin-like zinc ribbon" evidence="6">
    <location>
        <begin position="359"/>
        <end position="381"/>
    </location>
</feature>
<dbReference type="InterPro" id="IPR002878">
    <property type="entry name" value="ChsH2_C"/>
</dbReference>
<evidence type="ECO:0000259" key="4">
    <source>
        <dbReference type="Pfam" id="PF01796"/>
    </source>
</evidence>
<feature type="domain" description="Beta-ketoacyl-[acyl-carrier-protein] synthase III C-terminal" evidence="5">
    <location>
        <begin position="211"/>
        <end position="288"/>
    </location>
</feature>
<dbReference type="AlphaFoldDB" id="A0A7I8D801"/>
<dbReference type="SUPFAM" id="SSF53901">
    <property type="entry name" value="Thiolase-like"/>
    <property type="match status" value="2"/>
</dbReference>
<reference evidence="7 8" key="1">
    <citation type="submission" date="2020-08" db="EMBL/GenBank/DDBJ databases">
        <title>Complete Genome Sequence of Effusibacillus dendaii Strain skT53, Isolated from Farmland soil.</title>
        <authorList>
            <person name="Konishi T."/>
            <person name="Kawasaki H."/>
        </authorList>
    </citation>
    <scope>NUCLEOTIDE SEQUENCE [LARGE SCALE GENOMIC DNA]</scope>
    <source>
        <strain evidence="8">skT53</strain>
    </source>
</reference>
<dbReference type="Proteomes" id="UP000593802">
    <property type="component" value="Chromosome"/>
</dbReference>
<feature type="domain" description="ChsH2 C-terminal OB-fold" evidence="4">
    <location>
        <begin position="394"/>
        <end position="451"/>
    </location>
</feature>
<dbReference type="InterPro" id="IPR022002">
    <property type="entry name" value="ChsH2_Znr"/>
</dbReference>
<evidence type="ECO:0008006" key="9">
    <source>
        <dbReference type="Google" id="ProtNLM"/>
    </source>
</evidence>
<dbReference type="InterPro" id="IPR013747">
    <property type="entry name" value="ACP_syn_III_C"/>
</dbReference>
<dbReference type="GO" id="GO:0016746">
    <property type="term" value="F:acyltransferase activity"/>
    <property type="evidence" value="ECO:0007669"/>
    <property type="project" value="UniProtKB-KW"/>
</dbReference>
<dbReference type="InterPro" id="IPR016039">
    <property type="entry name" value="Thiolase-like"/>
</dbReference>
<dbReference type="KEGG" id="eff:skT53_11220"/>
<dbReference type="RefSeq" id="WP_200760172.1">
    <property type="nucleotide sequence ID" value="NZ_AP023366.1"/>
</dbReference>
<keyword evidence="8" id="KW-1185">Reference proteome</keyword>
<dbReference type="PANTHER" id="PTHR34069">
    <property type="entry name" value="3-OXOACYL-[ACYL-CARRIER-PROTEIN] SYNTHASE 3"/>
    <property type="match status" value="1"/>
</dbReference>
<dbReference type="Pfam" id="PF12172">
    <property type="entry name" value="zf-ChsH2"/>
    <property type="match status" value="1"/>
</dbReference>
<dbReference type="CDD" id="cd00827">
    <property type="entry name" value="init_cond_enzymes"/>
    <property type="match status" value="1"/>
</dbReference>
<keyword evidence="2" id="KW-0012">Acyltransferase</keyword>
<dbReference type="SUPFAM" id="SSF50249">
    <property type="entry name" value="Nucleic acid-binding proteins"/>
    <property type="match status" value="1"/>
</dbReference>
<feature type="compositionally biased region" description="Basic and acidic residues" evidence="3">
    <location>
        <begin position="490"/>
        <end position="502"/>
    </location>
</feature>
<gene>
    <name evidence="7" type="ORF">skT53_11220</name>
</gene>
<sequence length="502" mass="54203">MVGLVSYGAYIPYNRLERKKIGQAFGDRPGKGEKAVANFDEDSVSLAVSAALDSLQGFETDSVDALYFATTSAPYLEKQSSATIASALDLQPEVRASDFGGSLRAASSAMIAAFDTVKAGATRVLVAAADCRLGAPQGQNEQLFGDGGAAFLIGQGPEVIAEVKSISSRTQEQIGNWRSQDDRFEKSWEDRFVQKVYAETVAQTVQTILVASGLQPADFAKLVITGPNPRAALAVANGLGFQPQQIQDELVDWVGMAGTAHAPMMLAAAMEQAQPGERILFVNFGEGCDAILFEVTDAIRNLSPRRAISGHLEPKDNHLEYNNYLKWKGILQTEPARRPETPRPSVPAMQRNYRQNLGFYGSKCLACGTPQFPKQRVCVQCQAVDQMVEYRFYGKSAKVATFTIDHLAATPAPPSVVAVVDFDGGGRVICEVTDVDPAEMKIGMELDMTFRRLYAAGSIHNYFWKAKPKRAVAGGQGANQAAQNPQSADESNKTKATEGVRS</sequence>
<evidence type="ECO:0000313" key="7">
    <source>
        <dbReference type="EMBL" id="BCJ86137.1"/>
    </source>
</evidence>
<evidence type="ECO:0000256" key="3">
    <source>
        <dbReference type="SAM" id="MobiDB-lite"/>
    </source>
</evidence>